<dbReference type="Proteomes" id="UP001501265">
    <property type="component" value="Unassembled WGS sequence"/>
</dbReference>
<feature type="chain" id="PRO_5045510360" evidence="2">
    <location>
        <begin position="34"/>
        <end position="186"/>
    </location>
</feature>
<name>A0ABP9ARM8_9ACTN</name>
<feature type="compositionally biased region" description="Low complexity" evidence="1">
    <location>
        <begin position="143"/>
        <end position="168"/>
    </location>
</feature>
<comment type="caution">
    <text evidence="3">The sequence shown here is derived from an EMBL/GenBank/DDBJ whole genome shotgun (WGS) entry which is preliminary data.</text>
</comment>
<protein>
    <submittedName>
        <fullName evidence="3">Uncharacterized protein</fullName>
    </submittedName>
</protein>
<proteinExistence type="predicted"/>
<feature type="compositionally biased region" description="Basic and acidic residues" evidence="1">
    <location>
        <begin position="175"/>
        <end position="186"/>
    </location>
</feature>
<gene>
    <name evidence="3" type="ORF">GCM10023220_04810</name>
</gene>
<reference evidence="4" key="1">
    <citation type="journal article" date="2019" name="Int. J. Syst. Evol. Microbiol.">
        <title>The Global Catalogue of Microorganisms (GCM) 10K type strain sequencing project: providing services to taxonomists for standard genome sequencing and annotation.</title>
        <authorList>
            <consortium name="The Broad Institute Genomics Platform"/>
            <consortium name="The Broad Institute Genome Sequencing Center for Infectious Disease"/>
            <person name="Wu L."/>
            <person name="Ma J."/>
        </authorList>
    </citation>
    <scope>NUCLEOTIDE SEQUENCE [LARGE SCALE GENOMIC DNA]</scope>
    <source>
        <strain evidence="4">JCM 18081</strain>
    </source>
</reference>
<keyword evidence="4" id="KW-1185">Reference proteome</keyword>
<feature type="region of interest" description="Disordered" evidence="1">
    <location>
        <begin position="129"/>
        <end position="186"/>
    </location>
</feature>
<keyword evidence="2" id="KW-0732">Signal</keyword>
<evidence type="ECO:0000256" key="1">
    <source>
        <dbReference type="SAM" id="MobiDB-lite"/>
    </source>
</evidence>
<organism evidence="3 4">
    <name type="scientific">Streptomyces ziwulingensis</name>
    <dbReference type="NCBI Taxonomy" id="1045501"/>
    <lineage>
        <taxon>Bacteria</taxon>
        <taxon>Bacillati</taxon>
        <taxon>Actinomycetota</taxon>
        <taxon>Actinomycetes</taxon>
        <taxon>Kitasatosporales</taxon>
        <taxon>Streptomycetaceae</taxon>
        <taxon>Streptomyces</taxon>
    </lineage>
</organism>
<dbReference type="EMBL" id="BAABIG010000005">
    <property type="protein sequence ID" value="GAA4784495.1"/>
    <property type="molecule type" value="Genomic_DNA"/>
</dbReference>
<evidence type="ECO:0000256" key="2">
    <source>
        <dbReference type="SAM" id="SignalP"/>
    </source>
</evidence>
<feature type="signal peptide" evidence="2">
    <location>
        <begin position="1"/>
        <end position="33"/>
    </location>
</feature>
<evidence type="ECO:0000313" key="3">
    <source>
        <dbReference type="EMBL" id="GAA4784495.1"/>
    </source>
</evidence>
<accession>A0ABP9ARM8</accession>
<sequence>MTSLSPRPSAAPVKRAALAAGALVLLLPLAACGGDAGAGNGSTVTVTVGYQSKTINTVTAGTLLRSLGSFEKRLNALHDGRTYKVVWQDYTVVDYPGVFVGMATIGVLGRLTSTAVELLGRRLTRWLPRTSYVPGPRPRPGKPARTAAGAPTTAPAADAAAGARHTTPGPGPASEEARDEQHLVRD</sequence>
<evidence type="ECO:0000313" key="4">
    <source>
        <dbReference type="Proteomes" id="UP001501265"/>
    </source>
</evidence>